<dbReference type="InterPro" id="IPR002470">
    <property type="entry name" value="Peptidase_S9A"/>
</dbReference>
<dbReference type="Proteomes" id="UP000294887">
    <property type="component" value="Unassembled WGS sequence"/>
</dbReference>
<evidence type="ECO:0000256" key="4">
    <source>
        <dbReference type="ARBA" id="ARBA00022825"/>
    </source>
</evidence>
<comment type="similarity">
    <text evidence="1">Belongs to the peptidase S9A family.</text>
</comment>
<proteinExistence type="inferred from homology"/>
<dbReference type="PRINTS" id="PR00862">
    <property type="entry name" value="PROLIGOPTASE"/>
</dbReference>
<dbReference type="Gene3D" id="3.40.50.1820">
    <property type="entry name" value="alpha/beta hydrolase"/>
    <property type="match status" value="1"/>
</dbReference>
<evidence type="ECO:0000313" key="8">
    <source>
        <dbReference type="Proteomes" id="UP000294887"/>
    </source>
</evidence>
<dbReference type="PANTHER" id="PTHR11757:SF19">
    <property type="entry name" value="PROLYL ENDOPEPTIDASE-LIKE"/>
    <property type="match status" value="1"/>
</dbReference>
<evidence type="ECO:0000313" key="7">
    <source>
        <dbReference type="EMBL" id="TCJ84534.1"/>
    </source>
</evidence>
<dbReference type="Pfam" id="PF00326">
    <property type="entry name" value="Peptidase_S9"/>
    <property type="match status" value="1"/>
</dbReference>
<accession>A0A4R1EX31</accession>
<dbReference type="InterPro" id="IPR029058">
    <property type="entry name" value="AB_hydrolase_fold"/>
</dbReference>
<comment type="caution">
    <text evidence="7">The sequence shown here is derived from an EMBL/GenBank/DDBJ whole genome shotgun (WGS) entry which is preliminary data.</text>
</comment>
<evidence type="ECO:0000256" key="2">
    <source>
        <dbReference type="ARBA" id="ARBA00022670"/>
    </source>
</evidence>
<dbReference type="PANTHER" id="PTHR11757">
    <property type="entry name" value="PROTEASE FAMILY S9A OLIGOPEPTIDASE"/>
    <property type="match status" value="1"/>
</dbReference>
<dbReference type="InterPro" id="IPR051543">
    <property type="entry name" value="Serine_Peptidase_S9A"/>
</dbReference>
<dbReference type="EMBL" id="SMFQ01000004">
    <property type="protein sequence ID" value="TCJ84534.1"/>
    <property type="molecule type" value="Genomic_DNA"/>
</dbReference>
<dbReference type="SUPFAM" id="SSF50993">
    <property type="entry name" value="Peptidase/esterase 'gauge' domain"/>
    <property type="match status" value="1"/>
</dbReference>
<organism evidence="7 8">
    <name type="scientific">Cocleimonas flava</name>
    <dbReference type="NCBI Taxonomy" id="634765"/>
    <lineage>
        <taxon>Bacteria</taxon>
        <taxon>Pseudomonadati</taxon>
        <taxon>Pseudomonadota</taxon>
        <taxon>Gammaproteobacteria</taxon>
        <taxon>Thiotrichales</taxon>
        <taxon>Thiotrichaceae</taxon>
        <taxon>Cocleimonas</taxon>
    </lineage>
</organism>
<dbReference type="Gene3D" id="2.130.10.120">
    <property type="entry name" value="Prolyl oligopeptidase, N-terminal domain"/>
    <property type="match status" value="1"/>
</dbReference>
<feature type="domain" description="Peptidase S9A N-terminal" evidence="6">
    <location>
        <begin position="18"/>
        <end position="433"/>
    </location>
</feature>
<dbReference type="RefSeq" id="WP_131906282.1">
    <property type="nucleotide sequence ID" value="NZ_BAAAFU010000006.1"/>
</dbReference>
<protein>
    <submittedName>
        <fullName evidence="7">Oligopeptidase B</fullName>
    </submittedName>
</protein>
<gene>
    <name evidence="7" type="ORF">EV695_2491</name>
</gene>
<dbReference type="InterPro" id="IPR023302">
    <property type="entry name" value="Pept_S9A_N"/>
</dbReference>
<dbReference type="OrthoDB" id="9801421at2"/>
<sequence length="712" mass="81529">MPEQKYQRLRQLNQAAPIATQIPHTEKHHSRTLDDPYHWLKDQNYPTVDDKNIIGYLEEENTYYQSFLKPNKPLVETIFEEFKGRTDEQETSVPYVSNGYEYQWYFRAGEEYRTRTRKNLATGEEAIFLDETALAKDHDYFVIGDWDISPDNRFLAYTFDTDGDERYQLRIKDLETDEYLDDVLNDVQGELEFNADGTKLMYALLEQGRWHSKNIKIHTIGEQQKNDISVYTEEDDGFYIGFDKTSSEEFMVIVSSQGEVEESHVLAGDFSGDLVTLVDRSEGFTQSVDHAHGEFYILANDTHSNFRLVTVSDKNPVKENWKTIIDGSDASYLLGLQTFKDFFVLKTRDLGLEKIHVLPYVSPDVSPDVSPNTSSKNLEAHIIEFPEPLFTAGLGVNPEFEQSFIRLSYESMITPHTVFDYDLTKRQLSTRKVQKIPSGYDKSQYETKRIMAPARDGVMVPVSLVYKKGFKQDGSHPMWLYGYGAYAATIEPSFSSGLLSALDRGFVYAIAHVRGGSMMSYQWYLDGKLKKRTNTFNDFVDVARHLVDEKYVSAGNISISGRSAGGELMGAAVIQAPELWRSVNLGVPFVDVLNTMLDASLPLTPPEWKEWGNPIESPEDYDLIASYSPYDNIEKREYPPMFVSGGINDPRVTYWEPAKWTARMRELKTDENLLVMRINMGAGHFSNSGRYGRLKDYAEEYAFMFLAHGIEE</sequence>
<keyword evidence="2" id="KW-0645">Protease</keyword>
<name>A0A4R1EX31_9GAMM</name>
<evidence type="ECO:0000256" key="3">
    <source>
        <dbReference type="ARBA" id="ARBA00022801"/>
    </source>
</evidence>
<keyword evidence="8" id="KW-1185">Reference proteome</keyword>
<keyword evidence="4" id="KW-0720">Serine protease</keyword>
<dbReference type="GO" id="GO:0004252">
    <property type="term" value="F:serine-type endopeptidase activity"/>
    <property type="evidence" value="ECO:0007669"/>
    <property type="project" value="InterPro"/>
</dbReference>
<feature type="domain" description="Peptidase S9 prolyl oligopeptidase catalytic" evidence="5">
    <location>
        <begin position="493"/>
        <end position="704"/>
    </location>
</feature>
<evidence type="ECO:0000259" key="6">
    <source>
        <dbReference type="Pfam" id="PF02897"/>
    </source>
</evidence>
<reference evidence="7 8" key="1">
    <citation type="submission" date="2019-03" db="EMBL/GenBank/DDBJ databases">
        <title>Genomic Encyclopedia of Type Strains, Phase IV (KMG-IV): sequencing the most valuable type-strain genomes for metagenomic binning, comparative biology and taxonomic classification.</title>
        <authorList>
            <person name="Goeker M."/>
        </authorList>
    </citation>
    <scope>NUCLEOTIDE SEQUENCE [LARGE SCALE GENOMIC DNA]</scope>
    <source>
        <strain evidence="7 8">DSM 24830</strain>
    </source>
</reference>
<evidence type="ECO:0000259" key="5">
    <source>
        <dbReference type="Pfam" id="PF00326"/>
    </source>
</evidence>
<keyword evidence="3" id="KW-0378">Hydrolase</keyword>
<dbReference type="InterPro" id="IPR001375">
    <property type="entry name" value="Peptidase_S9_cat"/>
</dbReference>
<dbReference type="SUPFAM" id="SSF53474">
    <property type="entry name" value="alpha/beta-Hydrolases"/>
    <property type="match status" value="1"/>
</dbReference>
<dbReference type="GO" id="GO:0006508">
    <property type="term" value="P:proteolysis"/>
    <property type="evidence" value="ECO:0007669"/>
    <property type="project" value="UniProtKB-KW"/>
</dbReference>
<evidence type="ECO:0000256" key="1">
    <source>
        <dbReference type="ARBA" id="ARBA00005228"/>
    </source>
</evidence>
<dbReference type="Pfam" id="PF02897">
    <property type="entry name" value="Peptidase_S9_N"/>
    <property type="match status" value="1"/>
</dbReference>
<dbReference type="AlphaFoldDB" id="A0A4R1EX31"/>